<evidence type="ECO:0000259" key="1">
    <source>
        <dbReference type="PROSITE" id="PS50097"/>
    </source>
</evidence>
<keyword evidence="3" id="KW-1185">Reference proteome</keyword>
<dbReference type="Proteomes" id="UP001432322">
    <property type="component" value="Unassembled WGS sequence"/>
</dbReference>
<sequence length="160" mass="18675">GVLVAGDRKFYVNKQSLASQSSYFNNLFFGGFKEKNESEIEIKDVDPKDLEKILRSMYYCNGQPLYPTDVETTLQLAQKFDLKILEDKVENFLLRSDDISIHQKLLLSEKYKLEILKEEMILKYGDKANLITLSESEEYSQISSEMIRFIFLKFCDLLKS</sequence>
<dbReference type="PROSITE" id="PS50097">
    <property type="entry name" value="BTB"/>
    <property type="match status" value="1"/>
</dbReference>
<feature type="non-terminal residue" evidence="2">
    <location>
        <position position="160"/>
    </location>
</feature>
<proteinExistence type="predicted"/>
<comment type="caution">
    <text evidence="2">The sequence shown here is derived from an EMBL/GenBank/DDBJ whole genome shotgun (WGS) entry which is preliminary data.</text>
</comment>
<dbReference type="Gene3D" id="3.30.710.10">
    <property type="entry name" value="Potassium Channel Kv1.1, Chain A"/>
    <property type="match status" value="1"/>
</dbReference>
<reference evidence="2" key="1">
    <citation type="submission" date="2023-10" db="EMBL/GenBank/DDBJ databases">
        <title>Genome assembly of Pristionchus species.</title>
        <authorList>
            <person name="Yoshida K."/>
            <person name="Sommer R.J."/>
        </authorList>
    </citation>
    <scope>NUCLEOTIDE SEQUENCE</scope>
    <source>
        <strain evidence="2">RS5133</strain>
    </source>
</reference>
<accession>A0AAV5VRL0</accession>
<dbReference type="AlphaFoldDB" id="A0AAV5VRL0"/>
<evidence type="ECO:0000313" key="3">
    <source>
        <dbReference type="Proteomes" id="UP001432322"/>
    </source>
</evidence>
<dbReference type="InterPro" id="IPR011333">
    <property type="entry name" value="SKP1/BTB/POZ_sf"/>
</dbReference>
<dbReference type="PANTHER" id="PTHR22744:SF14">
    <property type="entry name" value="BTB DOMAIN-CONTAINING PROTEIN-RELATED"/>
    <property type="match status" value="1"/>
</dbReference>
<name>A0AAV5VRL0_9BILA</name>
<dbReference type="EMBL" id="BTSY01000003">
    <property type="protein sequence ID" value="GMT20999.1"/>
    <property type="molecule type" value="Genomic_DNA"/>
</dbReference>
<dbReference type="SMART" id="SM00225">
    <property type="entry name" value="BTB"/>
    <property type="match status" value="1"/>
</dbReference>
<dbReference type="SUPFAM" id="SSF54695">
    <property type="entry name" value="POZ domain"/>
    <property type="match status" value="1"/>
</dbReference>
<dbReference type="InterPro" id="IPR000210">
    <property type="entry name" value="BTB/POZ_dom"/>
</dbReference>
<dbReference type="CDD" id="cd18186">
    <property type="entry name" value="BTB_POZ_ZBTB_KLHL-like"/>
    <property type="match status" value="1"/>
</dbReference>
<feature type="non-terminal residue" evidence="2">
    <location>
        <position position="1"/>
    </location>
</feature>
<feature type="domain" description="BTB" evidence="1">
    <location>
        <begin position="1"/>
        <end position="58"/>
    </location>
</feature>
<organism evidence="2 3">
    <name type="scientific">Pristionchus fissidentatus</name>
    <dbReference type="NCBI Taxonomy" id="1538716"/>
    <lineage>
        <taxon>Eukaryota</taxon>
        <taxon>Metazoa</taxon>
        <taxon>Ecdysozoa</taxon>
        <taxon>Nematoda</taxon>
        <taxon>Chromadorea</taxon>
        <taxon>Rhabditida</taxon>
        <taxon>Rhabditina</taxon>
        <taxon>Diplogasteromorpha</taxon>
        <taxon>Diplogasteroidea</taxon>
        <taxon>Neodiplogasteridae</taxon>
        <taxon>Pristionchus</taxon>
    </lineage>
</organism>
<protein>
    <recommendedName>
        <fullName evidence="1">BTB domain-containing protein</fullName>
    </recommendedName>
</protein>
<dbReference type="Pfam" id="PF00651">
    <property type="entry name" value="BTB"/>
    <property type="match status" value="1"/>
</dbReference>
<dbReference type="PANTHER" id="PTHR22744">
    <property type="entry name" value="HELIX LOOP HELIX PROTEIN 21-RELATED"/>
    <property type="match status" value="1"/>
</dbReference>
<gene>
    <name evidence="2" type="ORF">PFISCL1PPCAC_12296</name>
</gene>
<evidence type="ECO:0000313" key="2">
    <source>
        <dbReference type="EMBL" id="GMT20999.1"/>
    </source>
</evidence>